<gene>
    <name evidence="6" type="ORF">LZC95_23520</name>
</gene>
<protein>
    <submittedName>
        <fullName evidence="6">TetR/AcrR family transcriptional regulator</fullName>
    </submittedName>
</protein>
<dbReference type="Gene3D" id="1.10.357.10">
    <property type="entry name" value="Tetracycline Repressor, domain 2"/>
    <property type="match status" value="1"/>
</dbReference>
<dbReference type="InterPro" id="IPR050109">
    <property type="entry name" value="HTH-type_TetR-like_transc_reg"/>
</dbReference>
<dbReference type="SUPFAM" id="SSF46689">
    <property type="entry name" value="Homeodomain-like"/>
    <property type="match status" value="1"/>
</dbReference>
<evidence type="ECO:0000256" key="3">
    <source>
        <dbReference type="ARBA" id="ARBA00023163"/>
    </source>
</evidence>
<evidence type="ECO:0000313" key="6">
    <source>
        <dbReference type="EMBL" id="WXA99771.1"/>
    </source>
</evidence>
<dbReference type="EMBL" id="CP089982">
    <property type="protein sequence ID" value="WXA99771.1"/>
    <property type="molecule type" value="Genomic_DNA"/>
</dbReference>
<evidence type="ECO:0000313" key="7">
    <source>
        <dbReference type="Proteomes" id="UP001379533"/>
    </source>
</evidence>
<dbReference type="Pfam" id="PF00440">
    <property type="entry name" value="TetR_N"/>
    <property type="match status" value="1"/>
</dbReference>
<proteinExistence type="predicted"/>
<reference evidence="6 7" key="1">
    <citation type="submission" date="2021-12" db="EMBL/GenBank/DDBJ databases">
        <title>Discovery of the Pendulisporaceae a myxobacterial family with distinct sporulation behavior and unique specialized metabolism.</title>
        <authorList>
            <person name="Garcia R."/>
            <person name="Popoff A."/>
            <person name="Bader C.D."/>
            <person name="Loehr J."/>
            <person name="Walesch S."/>
            <person name="Walt C."/>
            <person name="Boldt J."/>
            <person name="Bunk B."/>
            <person name="Haeckl F.J.F.P.J."/>
            <person name="Gunesch A.P."/>
            <person name="Birkelbach J."/>
            <person name="Nuebel U."/>
            <person name="Pietschmann T."/>
            <person name="Bach T."/>
            <person name="Mueller R."/>
        </authorList>
    </citation>
    <scope>NUCLEOTIDE SEQUENCE [LARGE SCALE GENOMIC DNA]</scope>
    <source>
        <strain evidence="6 7">MSr12523</strain>
    </source>
</reference>
<dbReference type="InterPro" id="IPR009057">
    <property type="entry name" value="Homeodomain-like_sf"/>
</dbReference>
<name>A0ABZ2KTZ2_9BACT</name>
<organism evidence="6 7">
    <name type="scientific">Pendulispora brunnea</name>
    <dbReference type="NCBI Taxonomy" id="2905690"/>
    <lineage>
        <taxon>Bacteria</taxon>
        <taxon>Pseudomonadati</taxon>
        <taxon>Myxococcota</taxon>
        <taxon>Myxococcia</taxon>
        <taxon>Myxococcales</taxon>
        <taxon>Sorangiineae</taxon>
        <taxon>Pendulisporaceae</taxon>
        <taxon>Pendulispora</taxon>
    </lineage>
</organism>
<dbReference type="PANTHER" id="PTHR30055">
    <property type="entry name" value="HTH-TYPE TRANSCRIPTIONAL REGULATOR RUTR"/>
    <property type="match status" value="1"/>
</dbReference>
<feature type="DNA-binding region" description="H-T-H motif" evidence="4">
    <location>
        <begin position="42"/>
        <end position="61"/>
    </location>
</feature>
<dbReference type="PANTHER" id="PTHR30055:SF234">
    <property type="entry name" value="HTH-TYPE TRANSCRIPTIONAL REGULATOR BETI"/>
    <property type="match status" value="1"/>
</dbReference>
<evidence type="ECO:0000259" key="5">
    <source>
        <dbReference type="PROSITE" id="PS50977"/>
    </source>
</evidence>
<dbReference type="Proteomes" id="UP001379533">
    <property type="component" value="Chromosome"/>
</dbReference>
<keyword evidence="1" id="KW-0805">Transcription regulation</keyword>
<keyword evidence="2 4" id="KW-0238">DNA-binding</keyword>
<evidence type="ECO:0000256" key="2">
    <source>
        <dbReference type="ARBA" id="ARBA00023125"/>
    </source>
</evidence>
<dbReference type="InterPro" id="IPR001647">
    <property type="entry name" value="HTH_TetR"/>
</dbReference>
<sequence>MSEEMTLPKVRRSQRERRESTMAKLVEATIDSLREVGYAATSVKEVCRRSGVSHGGLFRHFPSMLELILAAAEEVARRQIAEFERRFWQAPHEEPSLHAAMRMLRDACRTPINSVWYELLVAARTDAPLRTALEPTIRRYYASIRTTASRLPGIDSIPEDLFETLLFTLVHVFDGESLARVVLPHPELEERRMSLLVGLIELLQQRRA</sequence>
<keyword evidence="7" id="KW-1185">Reference proteome</keyword>
<dbReference type="PROSITE" id="PS50977">
    <property type="entry name" value="HTH_TETR_2"/>
    <property type="match status" value="1"/>
</dbReference>
<evidence type="ECO:0000256" key="1">
    <source>
        <dbReference type="ARBA" id="ARBA00023015"/>
    </source>
</evidence>
<evidence type="ECO:0000256" key="4">
    <source>
        <dbReference type="PROSITE-ProRule" id="PRU00335"/>
    </source>
</evidence>
<dbReference type="PROSITE" id="PS01081">
    <property type="entry name" value="HTH_TETR_1"/>
    <property type="match status" value="1"/>
</dbReference>
<feature type="domain" description="HTH tetR-type" evidence="5">
    <location>
        <begin position="19"/>
        <end position="79"/>
    </location>
</feature>
<accession>A0ABZ2KTZ2</accession>
<dbReference type="InterPro" id="IPR023772">
    <property type="entry name" value="DNA-bd_HTH_TetR-type_CS"/>
</dbReference>
<keyword evidence="3" id="KW-0804">Transcription</keyword>
<dbReference type="RefSeq" id="WP_394850415.1">
    <property type="nucleotide sequence ID" value="NZ_CP089982.1"/>
</dbReference>